<dbReference type="GO" id="GO:0005737">
    <property type="term" value="C:cytoplasm"/>
    <property type="evidence" value="ECO:0007669"/>
    <property type="project" value="TreeGrafter"/>
</dbReference>
<dbReference type="PANTHER" id="PTHR13847">
    <property type="entry name" value="SARCOSINE DEHYDROGENASE-RELATED"/>
    <property type="match status" value="1"/>
</dbReference>
<dbReference type="InterPro" id="IPR006076">
    <property type="entry name" value="FAD-dep_OxRdtase"/>
</dbReference>
<dbReference type="GO" id="GO:0016491">
    <property type="term" value="F:oxidoreductase activity"/>
    <property type="evidence" value="ECO:0007669"/>
    <property type="project" value="UniProtKB-KW"/>
</dbReference>
<dbReference type="Pfam" id="PF01266">
    <property type="entry name" value="DAO"/>
    <property type="match status" value="1"/>
</dbReference>
<evidence type="ECO:0000256" key="2">
    <source>
        <dbReference type="SAM" id="MobiDB-lite"/>
    </source>
</evidence>
<dbReference type="SUPFAM" id="SSF51905">
    <property type="entry name" value="FAD/NAD(P)-binding domain"/>
    <property type="match status" value="1"/>
</dbReference>
<keyword evidence="5" id="KW-1185">Reference proteome</keyword>
<name>A0A6A5ULB0_9PLEO</name>
<dbReference type="Proteomes" id="UP000800035">
    <property type="component" value="Unassembled WGS sequence"/>
</dbReference>
<feature type="compositionally biased region" description="Polar residues" evidence="2">
    <location>
        <begin position="10"/>
        <end position="25"/>
    </location>
</feature>
<dbReference type="Gene3D" id="3.50.50.60">
    <property type="entry name" value="FAD/NAD(P)-binding domain"/>
    <property type="match status" value="3"/>
</dbReference>
<dbReference type="AlphaFoldDB" id="A0A6A5ULB0"/>
<reference evidence="4" key="1">
    <citation type="journal article" date="2020" name="Stud. Mycol.">
        <title>101 Dothideomycetes genomes: a test case for predicting lifestyles and emergence of pathogens.</title>
        <authorList>
            <person name="Haridas S."/>
            <person name="Albert R."/>
            <person name="Binder M."/>
            <person name="Bloem J."/>
            <person name="Labutti K."/>
            <person name="Salamov A."/>
            <person name="Andreopoulos B."/>
            <person name="Baker S."/>
            <person name="Barry K."/>
            <person name="Bills G."/>
            <person name="Bluhm B."/>
            <person name="Cannon C."/>
            <person name="Castanera R."/>
            <person name="Culley D."/>
            <person name="Daum C."/>
            <person name="Ezra D."/>
            <person name="Gonzalez J."/>
            <person name="Henrissat B."/>
            <person name="Kuo A."/>
            <person name="Liang C."/>
            <person name="Lipzen A."/>
            <person name="Lutzoni F."/>
            <person name="Magnuson J."/>
            <person name="Mondo S."/>
            <person name="Nolan M."/>
            <person name="Ohm R."/>
            <person name="Pangilinan J."/>
            <person name="Park H.-J."/>
            <person name="Ramirez L."/>
            <person name="Alfaro M."/>
            <person name="Sun H."/>
            <person name="Tritt A."/>
            <person name="Yoshinaga Y."/>
            <person name="Zwiers L.-H."/>
            <person name="Turgeon B."/>
            <person name="Goodwin S."/>
            <person name="Spatafora J."/>
            <person name="Crous P."/>
            <person name="Grigoriev I."/>
        </authorList>
    </citation>
    <scope>NUCLEOTIDE SEQUENCE</scope>
    <source>
        <strain evidence="4">CBS 675.92</strain>
    </source>
</reference>
<dbReference type="InterPro" id="IPR036188">
    <property type="entry name" value="FAD/NAD-bd_sf"/>
</dbReference>
<feature type="domain" description="FAD dependent oxidoreductase" evidence="3">
    <location>
        <begin position="39"/>
        <end position="410"/>
    </location>
</feature>
<evidence type="ECO:0000313" key="5">
    <source>
        <dbReference type="Proteomes" id="UP000800035"/>
    </source>
</evidence>
<evidence type="ECO:0000256" key="1">
    <source>
        <dbReference type="ARBA" id="ARBA00023002"/>
    </source>
</evidence>
<organism evidence="4 5">
    <name type="scientific">Byssothecium circinans</name>
    <dbReference type="NCBI Taxonomy" id="147558"/>
    <lineage>
        <taxon>Eukaryota</taxon>
        <taxon>Fungi</taxon>
        <taxon>Dikarya</taxon>
        <taxon>Ascomycota</taxon>
        <taxon>Pezizomycotina</taxon>
        <taxon>Dothideomycetes</taxon>
        <taxon>Pleosporomycetidae</taxon>
        <taxon>Pleosporales</taxon>
        <taxon>Massarineae</taxon>
        <taxon>Massarinaceae</taxon>
        <taxon>Byssothecium</taxon>
    </lineage>
</organism>
<feature type="region of interest" description="Disordered" evidence="2">
    <location>
        <begin position="1"/>
        <end position="29"/>
    </location>
</feature>
<dbReference type="OrthoDB" id="3783968at2759"/>
<accession>A0A6A5ULB0</accession>
<sequence>MEHVDDFAIDSSSDTWNGSSTPQSTIDDESPNLMEKKNVAILGAGSIGMWSAFYLAKALPLDSYNVIVVDTVGSAFGATSGTCTGCIHYGFQDVNLINLGKYSFRFWRNFAQDDEFRATTGLRFNSVFGLHEKDGEDIDLLPDWVRTGDNWKVNTEFLGTQSGVINPIGLARWLTQECEKLGVQIWTSATVNSVSLDEQNRVTSISGFREDKSEFICPCEDFILAGGPWTPSIFRTLFPFSPVHPELIIDAGDWILFQNPIANDIKDTSTAFVSLDDIVGEKLEFAGRPDGTIWVCGRSNFKDNLNAVGTSASADPKMISELTGRAYRFLKVRDTGSPATFKELKVISAGRAFRPATPSGLPTMAVLPPHQLNADREAKGVDTRGNVFLCWGHGSYGLTLGPGVGKLMSQIVLRERPDIDVSPFQPL</sequence>
<dbReference type="PANTHER" id="PTHR13847:SF289">
    <property type="entry name" value="GLYCINE OXIDASE"/>
    <property type="match status" value="1"/>
</dbReference>
<dbReference type="EMBL" id="ML976977">
    <property type="protein sequence ID" value="KAF1963706.1"/>
    <property type="molecule type" value="Genomic_DNA"/>
</dbReference>
<proteinExistence type="predicted"/>
<keyword evidence="1" id="KW-0560">Oxidoreductase</keyword>
<gene>
    <name evidence="4" type="ORF">CC80DRAFT_433525</name>
</gene>
<evidence type="ECO:0000259" key="3">
    <source>
        <dbReference type="Pfam" id="PF01266"/>
    </source>
</evidence>
<evidence type="ECO:0000313" key="4">
    <source>
        <dbReference type="EMBL" id="KAF1963706.1"/>
    </source>
</evidence>
<protein>
    <submittedName>
        <fullName evidence="4">Nucleotide-binding domain-containing protein</fullName>
    </submittedName>
</protein>